<accession>A9A098</accession>
<feature type="region of interest" description="Disordered" evidence="1">
    <location>
        <begin position="88"/>
        <end position="138"/>
    </location>
</feature>
<dbReference type="STRING" id="96561.Dole_3214"/>
<dbReference type="KEGG" id="dol:Dole_3214"/>
<feature type="domain" description="SPOR" evidence="3">
    <location>
        <begin position="137"/>
        <end position="216"/>
    </location>
</feature>
<evidence type="ECO:0000256" key="2">
    <source>
        <dbReference type="SAM" id="Phobius"/>
    </source>
</evidence>
<dbReference type="Pfam" id="PF05036">
    <property type="entry name" value="SPOR"/>
    <property type="match status" value="1"/>
</dbReference>
<dbReference type="GO" id="GO:0030428">
    <property type="term" value="C:cell septum"/>
    <property type="evidence" value="ECO:0007669"/>
    <property type="project" value="TreeGrafter"/>
</dbReference>
<protein>
    <submittedName>
        <fullName evidence="4">Sporulation domain protein</fullName>
    </submittedName>
</protein>
<dbReference type="OrthoDB" id="5422687at2"/>
<dbReference type="EMBL" id="CP000859">
    <property type="protein sequence ID" value="ABW69017.1"/>
    <property type="molecule type" value="Genomic_DNA"/>
</dbReference>
<dbReference type="PANTHER" id="PTHR38687:SF1">
    <property type="entry name" value="CELL DIVISION PROTEIN DEDD"/>
    <property type="match status" value="1"/>
</dbReference>
<dbReference type="AlphaFoldDB" id="A9A098"/>
<dbReference type="InterPro" id="IPR007730">
    <property type="entry name" value="SPOR-like_dom"/>
</dbReference>
<dbReference type="HOGENOM" id="CLU_1188401_0_0_7"/>
<dbReference type="GO" id="GO:0032153">
    <property type="term" value="C:cell division site"/>
    <property type="evidence" value="ECO:0007669"/>
    <property type="project" value="TreeGrafter"/>
</dbReference>
<feature type="compositionally biased region" description="Pro residues" evidence="1">
    <location>
        <begin position="110"/>
        <end position="120"/>
    </location>
</feature>
<dbReference type="Gene3D" id="3.30.70.1070">
    <property type="entry name" value="Sporulation related repeat"/>
    <property type="match status" value="1"/>
</dbReference>
<reference evidence="4 5" key="1">
    <citation type="submission" date="2007-10" db="EMBL/GenBank/DDBJ databases">
        <title>Complete sequence of Desulfococcus oleovorans Hxd3.</title>
        <authorList>
            <consortium name="US DOE Joint Genome Institute"/>
            <person name="Copeland A."/>
            <person name="Lucas S."/>
            <person name="Lapidus A."/>
            <person name="Barry K."/>
            <person name="Glavina del Rio T."/>
            <person name="Dalin E."/>
            <person name="Tice H."/>
            <person name="Pitluck S."/>
            <person name="Kiss H."/>
            <person name="Brettin T."/>
            <person name="Bruce D."/>
            <person name="Detter J.C."/>
            <person name="Han C."/>
            <person name="Schmutz J."/>
            <person name="Larimer F."/>
            <person name="Land M."/>
            <person name="Hauser L."/>
            <person name="Kyrpides N."/>
            <person name="Kim E."/>
            <person name="Wawrik B."/>
            <person name="Richardson P."/>
        </authorList>
    </citation>
    <scope>NUCLEOTIDE SEQUENCE [LARGE SCALE GENOMIC DNA]</scope>
    <source>
        <strain evidence="5">DSM 6200 / JCM 39069 / Hxd3</strain>
    </source>
</reference>
<feature type="transmembrane region" description="Helical" evidence="2">
    <location>
        <begin position="21"/>
        <end position="45"/>
    </location>
</feature>
<keyword evidence="2" id="KW-0472">Membrane</keyword>
<name>A9A098_DESOH</name>
<dbReference type="GO" id="GO:0032506">
    <property type="term" value="P:cytokinetic process"/>
    <property type="evidence" value="ECO:0007669"/>
    <property type="project" value="TreeGrafter"/>
</dbReference>
<evidence type="ECO:0000256" key="1">
    <source>
        <dbReference type="SAM" id="MobiDB-lite"/>
    </source>
</evidence>
<dbReference type="PANTHER" id="PTHR38687">
    <property type="entry name" value="CELL DIVISION PROTEIN DEDD-RELATED"/>
    <property type="match status" value="1"/>
</dbReference>
<keyword evidence="2" id="KW-0812">Transmembrane</keyword>
<gene>
    <name evidence="4" type="ordered locus">Dole_3214</name>
</gene>
<dbReference type="RefSeq" id="WP_012176627.1">
    <property type="nucleotide sequence ID" value="NC_009943.1"/>
</dbReference>
<dbReference type="InterPro" id="IPR036680">
    <property type="entry name" value="SPOR-like_sf"/>
</dbReference>
<evidence type="ECO:0000313" key="4">
    <source>
        <dbReference type="EMBL" id="ABW69017.1"/>
    </source>
</evidence>
<dbReference type="GO" id="GO:0042834">
    <property type="term" value="F:peptidoglycan binding"/>
    <property type="evidence" value="ECO:0007669"/>
    <property type="project" value="InterPro"/>
</dbReference>
<organism evidence="4 5">
    <name type="scientific">Desulfosudis oleivorans (strain DSM 6200 / JCM 39069 / Hxd3)</name>
    <name type="common">Desulfococcus oleovorans</name>
    <dbReference type="NCBI Taxonomy" id="96561"/>
    <lineage>
        <taxon>Bacteria</taxon>
        <taxon>Pseudomonadati</taxon>
        <taxon>Thermodesulfobacteriota</taxon>
        <taxon>Desulfobacteria</taxon>
        <taxon>Desulfobacterales</taxon>
        <taxon>Desulfosudaceae</taxon>
        <taxon>Desulfosudis</taxon>
    </lineage>
</organism>
<evidence type="ECO:0000259" key="3">
    <source>
        <dbReference type="PROSITE" id="PS51724"/>
    </source>
</evidence>
<dbReference type="InterPro" id="IPR052521">
    <property type="entry name" value="Cell_div_SPOR-domain"/>
</dbReference>
<dbReference type="eggNOG" id="COG3087">
    <property type="taxonomic scope" value="Bacteria"/>
</dbReference>
<proteinExistence type="predicted"/>
<evidence type="ECO:0000313" key="5">
    <source>
        <dbReference type="Proteomes" id="UP000008561"/>
    </source>
</evidence>
<dbReference type="PROSITE" id="PS51724">
    <property type="entry name" value="SPOR"/>
    <property type="match status" value="1"/>
</dbReference>
<keyword evidence="5" id="KW-1185">Reference proteome</keyword>
<dbReference type="Proteomes" id="UP000008561">
    <property type="component" value="Chromosome"/>
</dbReference>
<keyword evidence="2" id="KW-1133">Transmembrane helix</keyword>
<sequence length="216" mass="23299">MALNRKKRTSGRKRFSIEMSGGELFGWTGLLLVVCLWFFVLGLLVGRGWVPVPGVGSPLKKELAQARENTLAQKAAEAQVRLDFHEALKTDDPRPPEGPAVLAPATVKPSSPPVPAPTAAPPEAKKAPSSEKPVPADTDSKIFTIQVAAVKDAEAARDLIETLKKKGFDAYITQAELAGGIVWHRIRCGAFENREAASPLLSRLKDAGYGPMLVRR</sequence>
<dbReference type="SUPFAM" id="SSF110997">
    <property type="entry name" value="Sporulation related repeat"/>
    <property type="match status" value="1"/>
</dbReference>